<evidence type="ECO:0000313" key="2">
    <source>
        <dbReference type="Proteomes" id="UP000186919"/>
    </source>
</evidence>
<protein>
    <submittedName>
        <fullName evidence="1">Uncharacterized protein</fullName>
    </submittedName>
</protein>
<evidence type="ECO:0000313" key="1">
    <source>
        <dbReference type="EMBL" id="OAT67450.1"/>
    </source>
</evidence>
<dbReference type="PROSITE" id="PS51257">
    <property type="entry name" value="PROKAR_LIPOPROTEIN"/>
    <property type="match status" value="1"/>
</dbReference>
<gene>
    <name evidence="1" type="ORF">AWB85_12380</name>
</gene>
<comment type="caution">
    <text evidence="1">The sequence shown here is derived from an EMBL/GenBank/DDBJ whole genome shotgun (WGS) entry which is preliminary data.</text>
</comment>
<dbReference type="Proteomes" id="UP000186919">
    <property type="component" value="Unassembled WGS sequence"/>
</dbReference>
<name>A0A179V6C8_9MYCO</name>
<proteinExistence type="predicted"/>
<sequence length="337" mass="36640">MGMFGQRGGALGVVVLSVASLVAGCDFIGSRTAGRIDETLRSLAGVSSVSHTISHSGGPAPASATFDVYVRGEASADQLSALTRVFTGQIRDSLTFRSWAATLNVRRWPEGNHLFSTMYVEMQPSAATPEPPWQDWLKLSRGEYGYQITGRVWPSDYDRPAGTSLDVTLFDGKDRRPDNIGATEFATAVRRLGTDFPGSTSEWVITNSFIYSNDPPSIRSGHGLPTAAQLDLWEALDTIAPVDGDFNRGPLPGNRDQPDRNSIQLAKMTDRNMDHVAKEQLQLIKKSGTATVYTIDHAQITVRPGRCSTGVWEPQPSTAPDVALQGELRAQFETCPR</sequence>
<organism evidence="1 2">
    <name type="scientific">Mycobacteroides immunogenum</name>
    <dbReference type="NCBI Taxonomy" id="83262"/>
    <lineage>
        <taxon>Bacteria</taxon>
        <taxon>Bacillati</taxon>
        <taxon>Actinomycetota</taxon>
        <taxon>Actinomycetes</taxon>
        <taxon>Mycobacteriales</taxon>
        <taxon>Mycobacteriaceae</taxon>
        <taxon>Mycobacteroides</taxon>
    </lineage>
</organism>
<dbReference type="EMBL" id="LQYE01000029">
    <property type="protein sequence ID" value="OAT67450.1"/>
    <property type="molecule type" value="Genomic_DNA"/>
</dbReference>
<dbReference type="RefSeq" id="WP_064631977.1">
    <property type="nucleotide sequence ID" value="NZ_LQYE01000029.1"/>
</dbReference>
<reference evidence="1 2" key="1">
    <citation type="submission" date="2016-01" db="EMBL/GenBank/DDBJ databases">
        <title>Mycobacterium immunogenum strain CD11_6 genome sequencing and assembly.</title>
        <authorList>
            <person name="Kaur G."/>
            <person name="Nair G.R."/>
            <person name="Mayilraj S."/>
        </authorList>
    </citation>
    <scope>NUCLEOTIDE SEQUENCE [LARGE SCALE GENOMIC DNA]</scope>
    <source>
        <strain evidence="1 2">CD11-6</strain>
    </source>
</reference>
<accession>A0A179V6C8</accession>
<dbReference type="AlphaFoldDB" id="A0A179V6C8"/>